<protein>
    <submittedName>
        <fullName evidence="2">Uncharacterized protein</fullName>
    </submittedName>
</protein>
<organism evidence="2 3">
    <name type="scientific">Rhizophagus clarus</name>
    <dbReference type="NCBI Taxonomy" id="94130"/>
    <lineage>
        <taxon>Eukaryota</taxon>
        <taxon>Fungi</taxon>
        <taxon>Fungi incertae sedis</taxon>
        <taxon>Mucoromycota</taxon>
        <taxon>Glomeromycotina</taxon>
        <taxon>Glomeromycetes</taxon>
        <taxon>Glomerales</taxon>
        <taxon>Glomeraceae</taxon>
        <taxon>Rhizophagus</taxon>
    </lineage>
</organism>
<evidence type="ECO:0000256" key="1">
    <source>
        <dbReference type="SAM" id="MobiDB-lite"/>
    </source>
</evidence>
<evidence type="ECO:0000313" key="3">
    <source>
        <dbReference type="Proteomes" id="UP000615446"/>
    </source>
</evidence>
<comment type="caution">
    <text evidence="2">The sequence shown here is derived from an EMBL/GenBank/DDBJ whole genome shotgun (WGS) entry which is preliminary data.</text>
</comment>
<proteinExistence type="predicted"/>
<dbReference type="Proteomes" id="UP000615446">
    <property type="component" value="Unassembled WGS sequence"/>
</dbReference>
<sequence length="91" mass="10493">MSIKRSSKNSAKDKEKEFLDGSFGTFLNNAYIRWYPRTFGTKREGQANFEKIEVETEKVTTPSPSTSQARSFRELKLEKPRKIPSNELESS</sequence>
<reference evidence="2" key="1">
    <citation type="submission" date="2019-10" db="EMBL/GenBank/DDBJ databases">
        <title>Conservation and host-specific expression of non-tandemly repeated heterogenous ribosome RNA gene in arbuscular mycorrhizal fungi.</title>
        <authorList>
            <person name="Maeda T."/>
            <person name="Kobayashi Y."/>
            <person name="Nakagawa T."/>
            <person name="Ezawa T."/>
            <person name="Yamaguchi K."/>
            <person name="Bino T."/>
            <person name="Nishimoto Y."/>
            <person name="Shigenobu S."/>
            <person name="Kawaguchi M."/>
        </authorList>
    </citation>
    <scope>NUCLEOTIDE SEQUENCE</scope>
    <source>
        <strain evidence="2">HR1</strain>
    </source>
</reference>
<dbReference type="EMBL" id="BLAL01000193">
    <property type="protein sequence ID" value="GES89940.1"/>
    <property type="molecule type" value="Genomic_DNA"/>
</dbReference>
<feature type="compositionally biased region" description="Basic and acidic residues" evidence="1">
    <location>
        <begin position="71"/>
        <end position="81"/>
    </location>
</feature>
<evidence type="ECO:0000313" key="2">
    <source>
        <dbReference type="EMBL" id="GES89940.1"/>
    </source>
</evidence>
<name>A0A8H3LQC1_9GLOM</name>
<gene>
    <name evidence="2" type="ORF">RCL2_001680500</name>
</gene>
<dbReference type="AlphaFoldDB" id="A0A8H3LQC1"/>
<accession>A0A8H3LQC1</accession>
<feature type="region of interest" description="Disordered" evidence="1">
    <location>
        <begin position="53"/>
        <end position="91"/>
    </location>
</feature>